<organism evidence="1 2">
    <name type="scientific">Rousettus aegyptiacus</name>
    <name type="common">Egyptian fruit bat</name>
    <name type="synonym">Pteropus aegyptiacus</name>
    <dbReference type="NCBI Taxonomy" id="9407"/>
    <lineage>
        <taxon>Eukaryota</taxon>
        <taxon>Metazoa</taxon>
        <taxon>Chordata</taxon>
        <taxon>Craniata</taxon>
        <taxon>Vertebrata</taxon>
        <taxon>Euteleostomi</taxon>
        <taxon>Mammalia</taxon>
        <taxon>Eutheria</taxon>
        <taxon>Laurasiatheria</taxon>
        <taxon>Chiroptera</taxon>
        <taxon>Yinpterochiroptera</taxon>
        <taxon>Pteropodoidea</taxon>
        <taxon>Pteropodidae</taxon>
        <taxon>Rousettinae</taxon>
        <taxon>Rousettus</taxon>
    </lineage>
</organism>
<evidence type="ECO:0008006" key="3">
    <source>
        <dbReference type="Google" id="ProtNLM"/>
    </source>
</evidence>
<dbReference type="Proteomes" id="UP000593571">
    <property type="component" value="Unassembled WGS sequence"/>
</dbReference>
<dbReference type="EMBL" id="JACASE010000007">
    <property type="protein sequence ID" value="KAF6447490.1"/>
    <property type="molecule type" value="Genomic_DNA"/>
</dbReference>
<dbReference type="PANTHER" id="PTHR19446">
    <property type="entry name" value="REVERSE TRANSCRIPTASES"/>
    <property type="match status" value="1"/>
</dbReference>
<evidence type="ECO:0000313" key="1">
    <source>
        <dbReference type="EMBL" id="KAF6447490.1"/>
    </source>
</evidence>
<reference evidence="1 2" key="1">
    <citation type="journal article" date="2020" name="Nature">
        <title>Six reference-quality genomes reveal evolution of bat adaptations.</title>
        <authorList>
            <person name="Jebb D."/>
            <person name="Huang Z."/>
            <person name="Pippel M."/>
            <person name="Hughes G.M."/>
            <person name="Lavrichenko K."/>
            <person name="Devanna P."/>
            <person name="Winkler S."/>
            <person name="Jermiin L.S."/>
            <person name="Skirmuntt E.C."/>
            <person name="Katzourakis A."/>
            <person name="Burkitt-Gray L."/>
            <person name="Ray D.A."/>
            <person name="Sullivan K.A.M."/>
            <person name="Roscito J.G."/>
            <person name="Kirilenko B.M."/>
            <person name="Davalos L.M."/>
            <person name="Corthals A.P."/>
            <person name="Power M.L."/>
            <person name="Jones G."/>
            <person name="Ransome R.D."/>
            <person name="Dechmann D.K.N."/>
            <person name="Locatelli A.G."/>
            <person name="Puechmaille S.J."/>
            <person name="Fedrigo O."/>
            <person name="Jarvis E.D."/>
            <person name="Hiller M."/>
            <person name="Vernes S.C."/>
            <person name="Myers E.W."/>
            <person name="Teeling E.C."/>
        </authorList>
    </citation>
    <scope>NUCLEOTIDE SEQUENCE [LARGE SCALE GENOMIC DNA]</scope>
    <source>
        <strain evidence="1">MRouAeg1</strain>
        <tissue evidence="1">Muscle</tissue>
    </source>
</reference>
<keyword evidence="2" id="KW-1185">Reference proteome</keyword>
<dbReference type="AlphaFoldDB" id="A0A7J8FIS1"/>
<evidence type="ECO:0000313" key="2">
    <source>
        <dbReference type="Proteomes" id="UP000593571"/>
    </source>
</evidence>
<proteinExistence type="predicted"/>
<accession>A0A7J8FIS1</accession>
<name>A0A7J8FIS1_ROUAE</name>
<gene>
    <name evidence="1" type="ORF">HJG63_011939</name>
</gene>
<comment type="caution">
    <text evidence="1">The sequence shown here is derived from an EMBL/GenBank/DDBJ whole genome shotgun (WGS) entry which is preliminary data.</text>
</comment>
<protein>
    <recommendedName>
        <fullName evidence="3">Reverse transcriptase domain-containing protein</fullName>
    </recommendedName>
</protein>
<sequence length="121" mass="13815">MKDKNLMINSIDAEKQKCGKGQNLTSFHNLKFNKLDIEGMYLNIIKPIYEKATTNIISNSERLNTFLLKSSTRQGYSLLPLLFNIVLKVLARAIRQEIKIKCTQIGNEEVKSSLFSGDMFL</sequence>